<dbReference type="RefSeq" id="WP_167400400.1">
    <property type="nucleotide sequence ID" value="NZ_NKUF01000043.1"/>
</dbReference>
<dbReference type="Gene3D" id="1.10.260.40">
    <property type="entry name" value="lambda repressor-like DNA-binding domains"/>
    <property type="match status" value="1"/>
</dbReference>
<evidence type="ECO:0000313" key="2">
    <source>
        <dbReference type="Proteomes" id="UP000248301"/>
    </source>
</evidence>
<accession>A0A318PP18</accession>
<dbReference type="GO" id="GO:0003677">
    <property type="term" value="F:DNA binding"/>
    <property type="evidence" value="ECO:0007669"/>
    <property type="project" value="InterPro"/>
</dbReference>
<dbReference type="AlphaFoldDB" id="A0A318PP18"/>
<sequence length="68" mass="7197">MKRVGGAAKVAHAAGLRSHATVLGWGRIPDKHLITLEAATGIPREQLRPDLFDGVTVVRAEQGRTGGE</sequence>
<proteinExistence type="predicted"/>
<protein>
    <submittedName>
        <fullName evidence="1">Uncharacterized protein</fullName>
    </submittedName>
</protein>
<evidence type="ECO:0000313" key="1">
    <source>
        <dbReference type="EMBL" id="PYD62001.1"/>
    </source>
</evidence>
<organism evidence="1 2">
    <name type="scientific">Gluconacetobacter entanii</name>
    <dbReference type="NCBI Taxonomy" id="108528"/>
    <lineage>
        <taxon>Bacteria</taxon>
        <taxon>Pseudomonadati</taxon>
        <taxon>Pseudomonadota</taxon>
        <taxon>Alphaproteobacteria</taxon>
        <taxon>Acetobacterales</taxon>
        <taxon>Acetobacteraceae</taxon>
        <taxon>Gluconacetobacter</taxon>
    </lineage>
</organism>
<name>A0A318PP18_9PROT</name>
<dbReference type="InterPro" id="IPR010982">
    <property type="entry name" value="Lambda_DNA-bd_dom_sf"/>
</dbReference>
<gene>
    <name evidence="1" type="ORF">CFR72_13625</name>
</gene>
<reference evidence="1 2" key="1">
    <citation type="submission" date="2017-07" db="EMBL/GenBank/DDBJ databases">
        <title>A draft genome sequence of Gluconacetobacter entanii LTH 4560.</title>
        <authorList>
            <person name="Skraban J."/>
            <person name="Cleenwerck I."/>
            <person name="Vandamme P."/>
            <person name="Trcek J."/>
        </authorList>
    </citation>
    <scope>NUCLEOTIDE SEQUENCE [LARGE SCALE GENOMIC DNA]</scope>
    <source>
        <strain evidence="1 2">LTH 4560</strain>
    </source>
</reference>
<dbReference type="Proteomes" id="UP000248301">
    <property type="component" value="Unassembled WGS sequence"/>
</dbReference>
<dbReference type="EMBL" id="NKUF01000043">
    <property type="protein sequence ID" value="PYD62001.1"/>
    <property type="molecule type" value="Genomic_DNA"/>
</dbReference>
<comment type="caution">
    <text evidence="1">The sequence shown here is derived from an EMBL/GenBank/DDBJ whole genome shotgun (WGS) entry which is preliminary data.</text>
</comment>